<evidence type="ECO:0008006" key="4">
    <source>
        <dbReference type="Google" id="ProtNLM"/>
    </source>
</evidence>
<name>G4ZF30_PHYSP</name>
<reference evidence="2 3" key="1">
    <citation type="journal article" date="2006" name="Science">
        <title>Phytophthora genome sequences uncover evolutionary origins and mechanisms of pathogenesis.</title>
        <authorList>
            <person name="Tyler B.M."/>
            <person name="Tripathy S."/>
            <person name="Zhang X."/>
            <person name="Dehal P."/>
            <person name="Jiang R.H."/>
            <person name="Aerts A."/>
            <person name="Arredondo F.D."/>
            <person name="Baxter L."/>
            <person name="Bensasson D."/>
            <person name="Beynon J.L."/>
            <person name="Chapman J."/>
            <person name="Damasceno C.M."/>
            <person name="Dorrance A.E."/>
            <person name="Dou D."/>
            <person name="Dickerman A.W."/>
            <person name="Dubchak I.L."/>
            <person name="Garbelotto M."/>
            <person name="Gijzen M."/>
            <person name="Gordon S.G."/>
            <person name="Govers F."/>
            <person name="Grunwald N.J."/>
            <person name="Huang W."/>
            <person name="Ivors K.L."/>
            <person name="Jones R.W."/>
            <person name="Kamoun S."/>
            <person name="Krampis K."/>
            <person name="Lamour K.H."/>
            <person name="Lee M.K."/>
            <person name="McDonald W.H."/>
            <person name="Medina M."/>
            <person name="Meijer H.J."/>
            <person name="Nordberg E.K."/>
            <person name="Maclean D.J."/>
            <person name="Ospina-Giraldo M.D."/>
            <person name="Morris P.F."/>
            <person name="Phuntumart V."/>
            <person name="Putnam N.H."/>
            <person name="Rash S."/>
            <person name="Rose J.K."/>
            <person name="Sakihama Y."/>
            <person name="Salamov A.A."/>
            <person name="Savidor A."/>
            <person name="Scheuring C.F."/>
            <person name="Smith B.M."/>
            <person name="Sobral B.W."/>
            <person name="Terry A."/>
            <person name="Torto-Alalibo T.A."/>
            <person name="Win J."/>
            <person name="Xu Z."/>
            <person name="Zhang H."/>
            <person name="Grigoriev I.V."/>
            <person name="Rokhsar D.S."/>
            <person name="Boore J.L."/>
        </authorList>
    </citation>
    <scope>NUCLEOTIDE SEQUENCE [LARGE SCALE GENOMIC DNA]</scope>
    <source>
        <strain evidence="2 3">P6497</strain>
    </source>
</reference>
<evidence type="ECO:0000256" key="1">
    <source>
        <dbReference type="SAM" id="Phobius"/>
    </source>
</evidence>
<dbReference type="AlphaFoldDB" id="G4ZF30"/>
<protein>
    <recommendedName>
        <fullName evidence="4">Transmembrane protein</fullName>
    </recommendedName>
</protein>
<proteinExistence type="predicted"/>
<keyword evidence="3" id="KW-1185">Reference proteome</keyword>
<evidence type="ECO:0000313" key="3">
    <source>
        <dbReference type="Proteomes" id="UP000002640"/>
    </source>
</evidence>
<keyword evidence="1" id="KW-0472">Membrane</keyword>
<dbReference type="InParanoid" id="G4ZF30"/>
<dbReference type="Proteomes" id="UP000002640">
    <property type="component" value="Unassembled WGS sequence"/>
</dbReference>
<keyword evidence="1" id="KW-1133">Transmembrane helix</keyword>
<feature type="transmembrane region" description="Helical" evidence="1">
    <location>
        <begin position="67"/>
        <end position="86"/>
    </location>
</feature>
<dbReference type="EMBL" id="JH159154">
    <property type="protein sequence ID" value="EGZ18461.1"/>
    <property type="molecule type" value="Genomic_DNA"/>
</dbReference>
<dbReference type="GeneID" id="20646421"/>
<evidence type="ECO:0000313" key="2">
    <source>
        <dbReference type="EMBL" id="EGZ18461.1"/>
    </source>
</evidence>
<sequence>MASPTSVKRRVLKAESSSVVILQESPDSAWRSSLSRDKNAKQQTQLLDNYNSYSGNVASVLSKFSEIFIGLAAQITAFAVIGYLIGNSFNALNIQLHELPVQAAISSSDLSSVVDDTTSNDSSNVTHSVAESTAHKPIANTILRTLVQPRAAIQSPPVCDWSLTTQNFQIFLPNDVLQVGFPQRERMTRLLPEALEASTLRFTLNATNAGANAEVRSEDLPMDASLAADLVVNAMFLSSEFIPWGKNAVWNDEVPTDVADVYPTSASQSQRQVPTAELLTLLPADPAASESTKKKWLLEAIEPVLSSKFDTSDFSPNDISAEFAHVDLAPNITFDALTFEVDVDPSLVNALAVCVNSDGSETIQSTIRFNESSMIEYNFQPCSNISNTSMLLVSVAKRLVADELVSNITDDSLADYMIDSTATNLRKLYSFTVSRLHWNVSDLANEFDAACLVDGGDCNGLSVDLSASDAQPEQRLVAGVNALPVNLLTAPNYNGKLHDERQRALTLIQVDEPPHQGGDWYSVIAGDMLLPHNVGLGRWHPDSTNWSEQACGLQEDRVQLVINNHYYMEHTLQATYTSALFFLLQDGVTIDTIPRGQGRTTLTFSANVQPLAVWISVPELNAWLTVAGCVVLAAGLTTVVLLPRFGSKLNHLNDISTPHVIARVMLDERTFPPELLHRHVHFAPEVSGEPGSRYSVNTLIIKKLTVRSIRGSSHGVEAAKREGDEDIQIV</sequence>
<organism evidence="2 3">
    <name type="scientific">Phytophthora sojae (strain P6497)</name>
    <name type="common">Soybean stem and root rot agent</name>
    <name type="synonym">Phytophthora megasperma f. sp. glycines</name>
    <dbReference type="NCBI Taxonomy" id="1094619"/>
    <lineage>
        <taxon>Eukaryota</taxon>
        <taxon>Sar</taxon>
        <taxon>Stramenopiles</taxon>
        <taxon>Oomycota</taxon>
        <taxon>Peronosporomycetes</taxon>
        <taxon>Peronosporales</taxon>
        <taxon>Peronosporaceae</taxon>
        <taxon>Phytophthora</taxon>
    </lineage>
</organism>
<keyword evidence="1" id="KW-0812">Transmembrane</keyword>
<accession>G4ZF30</accession>
<dbReference type="RefSeq" id="XP_009527519.1">
    <property type="nucleotide sequence ID" value="XM_009529224.1"/>
</dbReference>
<gene>
    <name evidence="2" type="ORF">PHYSODRAFT_332250</name>
</gene>
<dbReference type="KEGG" id="psoj:PHYSODRAFT_332250"/>